<organism evidence="5">
    <name type="scientific">marine metagenome</name>
    <dbReference type="NCBI Taxonomy" id="408172"/>
    <lineage>
        <taxon>unclassified sequences</taxon>
        <taxon>metagenomes</taxon>
        <taxon>ecological metagenomes</taxon>
    </lineage>
</organism>
<evidence type="ECO:0000313" key="5">
    <source>
        <dbReference type="EMBL" id="SVD20878.1"/>
    </source>
</evidence>
<dbReference type="SUPFAM" id="SSF53706">
    <property type="entry name" value="Formate dehydrogenase/DMSO reductase, domains 1-3"/>
    <property type="match status" value="1"/>
</dbReference>
<evidence type="ECO:0000259" key="4">
    <source>
        <dbReference type="Pfam" id="PF00384"/>
    </source>
</evidence>
<feature type="non-terminal residue" evidence="5">
    <location>
        <position position="1"/>
    </location>
</feature>
<evidence type="ECO:0000256" key="2">
    <source>
        <dbReference type="ARBA" id="ARBA00022505"/>
    </source>
</evidence>
<protein>
    <recommendedName>
        <fullName evidence="4">Molybdopterin oxidoreductase domain-containing protein</fullName>
    </recommendedName>
</protein>
<comment type="cofactor">
    <cofactor evidence="1">
        <name>Mo-bis(molybdopterin guanine dinucleotide)</name>
        <dbReference type="ChEBI" id="CHEBI:60539"/>
    </cofactor>
</comment>
<keyword evidence="3" id="KW-0560">Oxidoreductase</keyword>
<dbReference type="InterPro" id="IPR050612">
    <property type="entry name" value="Prok_Mopterin_Oxidored"/>
</dbReference>
<feature type="non-terminal residue" evidence="5">
    <location>
        <position position="302"/>
    </location>
</feature>
<dbReference type="GO" id="GO:0030288">
    <property type="term" value="C:outer membrane-bounded periplasmic space"/>
    <property type="evidence" value="ECO:0007669"/>
    <property type="project" value="TreeGrafter"/>
</dbReference>
<evidence type="ECO:0000256" key="3">
    <source>
        <dbReference type="ARBA" id="ARBA00023002"/>
    </source>
</evidence>
<dbReference type="AlphaFoldDB" id="A0A382THJ3"/>
<dbReference type="GO" id="GO:0009055">
    <property type="term" value="F:electron transfer activity"/>
    <property type="evidence" value="ECO:0007669"/>
    <property type="project" value="TreeGrafter"/>
</dbReference>
<accession>A0A382THJ3</accession>
<gene>
    <name evidence="5" type="ORF">METZ01_LOCUS373732</name>
</gene>
<feature type="domain" description="Molybdopterin oxidoreductase" evidence="4">
    <location>
        <begin position="89"/>
        <end position="274"/>
    </location>
</feature>
<evidence type="ECO:0000256" key="1">
    <source>
        <dbReference type="ARBA" id="ARBA00001942"/>
    </source>
</evidence>
<keyword evidence="2" id="KW-0500">Molybdenum</keyword>
<reference evidence="5" key="1">
    <citation type="submission" date="2018-05" db="EMBL/GenBank/DDBJ databases">
        <authorList>
            <person name="Lanie J.A."/>
            <person name="Ng W.-L."/>
            <person name="Kazmierczak K.M."/>
            <person name="Andrzejewski T.M."/>
            <person name="Davidsen T.M."/>
            <person name="Wayne K.J."/>
            <person name="Tettelin H."/>
            <person name="Glass J.I."/>
            <person name="Rusch D."/>
            <person name="Podicherti R."/>
            <person name="Tsui H.-C.T."/>
            <person name="Winkler M.E."/>
        </authorList>
    </citation>
    <scope>NUCLEOTIDE SEQUENCE</scope>
</reference>
<dbReference type="PANTHER" id="PTHR43742">
    <property type="entry name" value="TRIMETHYLAMINE-N-OXIDE REDUCTASE"/>
    <property type="match status" value="1"/>
</dbReference>
<dbReference type="GO" id="GO:0030151">
    <property type="term" value="F:molybdenum ion binding"/>
    <property type="evidence" value="ECO:0007669"/>
    <property type="project" value="TreeGrafter"/>
</dbReference>
<dbReference type="GO" id="GO:0016491">
    <property type="term" value="F:oxidoreductase activity"/>
    <property type="evidence" value="ECO:0007669"/>
    <property type="project" value="UniProtKB-KW"/>
</dbReference>
<sequence length="302" mass="33635">LDIVSGEIQRTKRDYGTGAIASSHGSHHTWGNIGYYLSANFRFMNLIGHTEVHHNPDSWEGWYWGGLHHWGHSMRVGMSENYGTVEDLLKHCEMVVFWSSNPESTSGNYASQEGSIRRQWLKQLDIKFVHIDPHYNDTAQMLGGKWLAPKPTTDPALALSIAYVWITENLYDKDYVSDRTVGFEVWKDYILGVEDGIPKTPDWQEVETGVPAKDVRALAREWGRKKVYLSAGGAGNGYGGACRNSTGIQWARTMICLMAMQGIGKPGINLGNLQRATPIDLNFYFPGYADGGMSGDLQGTAL</sequence>
<dbReference type="PANTHER" id="PTHR43742:SF10">
    <property type="entry name" value="TRIMETHYLAMINE-N-OXIDE REDUCTASE 2"/>
    <property type="match status" value="1"/>
</dbReference>
<name>A0A382THJ3_9ZZZZ</name>
<dbReference type="GO" id="GO:0009061">
    <property type="term" value="P:anaerobic respiration"/>
    <property type="evidence" value="ECO:0007669"/>
    <property type="project" value="TreeGrafter"/>
</dbReference>
<dbReference type="EMBL" id="UINC01136231">
    <property type="protein sequence ID" value="SVD20878.1"/>
    <property type="molecule type" value="Genomic_DNA"/>
</dbReference>
<dbReference type="Pfam" id="PF00384">
    <property type="entry name" value="Molybdopterin"/>
    <property type="match status" value="1"/>
</dbReference>
<proteinExistence type="predicted"/>
<dbReference type="InterPro" id="IPR006656">
    <property type="entry name" value="Mopterin_OxRdtase"/>
</dbReference>
<dbReference type="Gene3D" id="3.40.228.10">
    <property type="entry name" value="Dimethylsulfoxide Reductase, domain 2"/>
    <property type="match status" value="1"/>
</dbReference>